<sequence length="34" mass="3845">MNQQLIIAAEKGDIENALKLLKDGNENSEKLKIY</sequence>
<organism evidence="1 2">
    <name type="scientific">Peribacillus huizhouensis</name>
    <dbReference type="NCBI Taxonomy" id="1501239"/>
    <lineage>
        <taxon>Bacteria</taxon>
        <taxon>Bacillati</taxon>
        <taxon>Bacillota</taxon>
        <taxon>Bacilli</taxon>
        <taxon>Bacillales</taxon>
        <taxon>Bacillaceae</taxon>
        <taxon>Peribacillus</taxon>
    </lineage>
</organism>
<proteinExistence type="predicted"/>
<accession>A0ABR6CJF7</accession>
<protein>
    <recommendedName>
        <fullName evidence="3">Ankyrin repeat domain-containing protein</fullName>
    </recommendedName>
</protein>
<dbReference type="EMBL" id="JACJHX010000001">
    <property type="protein sequence ID" value="MBA9024733.1"/>
    <property type="molecule type" value="Genomic_DNA"/>
</dbReference>
<reference evidence="1 2" key="1">
    <citation type="submission" date="2020-08" db="EMBL/GenBank/DDBJ databases">
        <title>Genomic Encyclopedia of Type Strains, Phase IV (KMG-IV): sequencing the most valuable type-strain genomes for metagenomic binning, comparative biology and taxonomic classification.</title>
        <authorList>
            <person name="Goeker M."/>
        </authorList>
    </citation>
    <scope>NUCLEOTIDE SEQUENCE [LARGE SCALE GENOMIC DNA]</scope>
    <source>
        <strain evidence="1 2">DSM 105481</strain>
    </source>
</reference>
<dbReference type="Proteomes" id="UP000626697">
    <property type="component" value="Unassembled WGS sequence"/>
</dbReference>
<keyword evidence="2" id="KW-1185">Reference proteome</keyword>
<evidence type="ECO:0000313" key="1">
    <source>
        <dbReference type="EMBL" id="MBA9024733.1"/>
    </source>
</evidence>
<comment type="caution">
    <text evidence="1">The sequence shown here is derived from an EMBL/GenBank/DDBJ whole genome shotgun (WGS) entry which is preliminary data.</text>
</comment>
<evidence type="ECO:0000313" key="2">
    <source>
        <dbReference type="Proteomes" id="UP000626697"/>
    </source>
</evidence>
<name>A0ABR6CJF7_9BACI</name>
<evidence type="ECO:0008006" key="3">
    <source>
        <dbReference type="Google" id="ProtNLM"/>
    </source>
</evidence>
<gene>
    <name evidence="1" type="ORF">HNP81_000015</name>
</gene>